<comment type="caution">
    <text evidence="2">The sequence shown here is derived from an EMBL/GenBank/DDBJ whole genome shotgun (WGS) entry which is preliminary data.</text>
</comment>
<dbReference type="Pfam" id="PF07693">
    <property type="entry name" value="KAP_NTPase"/>
    <property type="match status" value="1"/>
</dbReference>
<dbReference type="InterPro" id="IPR027417">
    <property type="entry name" value="P-loop_NTPase"/>
</dbReference>
<accession>A0A085TTZ8</accession>
<evidence type="ECO:0000313" key="2">
    <source>
        <dbReference type="EMBL" id="KFE34195.1"/>
    </source>
</evidence>
<evidence type="ECO:0000259" key="1">
    <source>
        <dbReference type="Pfam" id="PF07693"/>
    </source>
</evidence>
<dbReference type="eggNOG" id="COG4928">
    <property type="taxonomic scope" value="Bacteria"/>
</dbReference>
<gene>
    <name evidence="2" type="ORF">DW2_14380</name>
</gene>
<dbReference type="RefSeq" id="WP_051856091.1">
    <property type="nucleotide sequence ID" value="NZ_AQRC01000012.1"/>
</dbReference>
<dbReference type="PATRIC" id="fig|1317124.6.peg.2892"/>
<sequence>MVAFIFDRLLRVFALKDAASAEGAWENDRLGYEEIGNAFTNLVQSIETEKVISIEAGFGRGKTFFRKGWAKQLKTAGEVVVEVDVQQSDHSGDPVITLLGALVDALPKDEKSKGRKALESAKKVGAVGARALTRVMLKSGADEILEAITDSAIDQLEDFDALDGVIKDVGSEMSKVAGQLIASQMAAERVRKTELPEQLEALRAALVEGAENERVVVIIDELDRCHPEYAISFLEATKLIFGQSGFVFCLMVNADYLESLARHRFGVAKGDEKYLDKFVDIRLKLDPQPEAFKTAVYELACDLPLKIPFGENEAFSVERAAEMASILAVECQLSMRKTKRILLKVEVALRCYADRPLDAPLLVFMAFKDECPEIVKDSFLPRSFLTPEEGRRHSERRENDIARFQDEAKRDYEKDKLIKDKAPELLGLPKDRYFNPDGHNYKPWAWAFIALAPNYIPSHRKILDGVASVLVS</sequence>
<keyword evidence="3" id="KW-1185">Reference proteome</keyword>
<dbReference type="EMBL" id="AQRC01000012">
    <property type="protein sequence ID" value="KFE34195.1"/>
    <property type="molecule type" value="Genomic_DNA"/>
</dbReference>
<dbReference type="SUPFAM" id="SSF52540">
    <property type="entry name" value="P-loop containing nucleoside triphosphate hydrolases"/>
    <property type="match status" value="1"/>
</dbReference>
<organism evidence="2 3">
    <name type="scientific">Thioclava atlantica</name>
    <dbReference type="NCBI Taxonomy" id="1317124"/>
    <lineage>
        <taxon>Bacteria</taxon>
        <taxon>Pseudomonadati</taxon>
        <taxon>Pseudomonadota</taxon>
        <taxon>Alphaproteobacteria</taxon>
        <taxon>Rhodobacterales</taxon>
        <taxon>Paracoccaceae</taxon>
        <taxon>Thioclava</taxon>
    </lineage>
</organism>
<dbReference type="AlphaFoldDB" id="A0A085TTZ8"/>
<dbReference type="OrthoDB" id="88903at2"/>
<dbReference type="InterPro" id="IPR011646">
    <property type="entry name" value="KAP_P-loop"/>
</dbReference>
<reference evidence="2 3" key="2">
    <citation type="journal article" date="2015" name="Antonie Van Leeuwenhoek">
        <title>Thioclava indica sp. nov., isolated from surface seawater of the Indian Ocean.</title>
        <authorList>
            <person name="Liu Y."/>
            <person name="Lai Q."/>
            <person name="Du J."/>
            <person name="Xu H."/>
            <person name="Jiang L."/>
            <person name="Shao Z."/>
        </authorList>
    </citation>
    <scope>NUCLEOTIDE SEQUENCE [LARGE SCALE GENOMIC DNA]</scope>
    <source>
        <strain evidence="2 3">13D2W-2</strain>
    </source>
</reference>
<reference evidence="3" key="1">
    <citation type="submission" date="2013-04" db="EMBL/GenBank/DDBJ databases">
        <title>Thioclava sp. 13D2W-2 Genome Sequencing.</title>
        <authorList>
            <person name="Lai Q."/>
            <person name="Li G."/>
            <person name="Shao Z."/>
        </authorList>
    </citation>
    <scope>NUCLEOTIDE SEQUENCE [LARGE SCALE GENOMIC DNA]</scope>
    <source>
        <strain evidence="3">13D2W-2</strain>
    </source>
</reference>
<dbReference type="Proteomes" id="UP000028607">
    <property type="component" value="Unassembled WGS sequence"/>
</dbReference>
<feature type="domain" description="KAP NTPase" evidence="1">
    <location>
        <begin position="37"/>
        <end position="348"/>
    </location>
</feature>
<protein>
    <submittedName>
        <fullName evidence="2">KAP P-loop domain-containing protein</fullName>
    </submittedName>
</protein>
<proteinExistence type="predicted"/>
<evidence type="ECO:0000313" key="3">
    <source>
        <dbReference type="Proteomes" id="UP000028607"/>
    </source>
</evidence>
<dbReference type="STRING" id="1317124.DW2_14380"/>
<name>A0A085TTZ8_9RHOB</name>